<keyword evidence="6 7" id="KW-0472">Membrane</keyword>
<keyword evidence="5 7" id="KW-1133">Transmembrane helix</keyword>
<organism evidence="8">
    <name type="scientific">freshwater metagenome</name>
    <dbReference type="NCBI Taxonomy" id="449393"/>
    <lineage>
        <taxon>unclassified sequences</taxon>
        <taxon>metagenomes</taxon>
        <taxon>ecological metagenomes</taxon>
    </lineage>
</organism>
<feature type="transmembrane region" description="Helical" evidence="7">
    <location>
        <begin position="152"/>
        <end position="174"/>
    </location>
</feature>
<dbReference type="GO" id="GO:0015250">
    <property type="term" value="F:water channel activity"/>
    <property type="evidence" value="ECO:0007669"/>
    <property type="project" value="TreeGrafter"/>
</dbReference>
<dbReference type="Pfam" id="PF00230">
    <property type="entry name" value="MIP"/>
    <property type="match status" value="1"/>
</dbReference>
<keyword evidence="2" id="KW-0813">Transport</keyword>
<dbReference type="PANTHER" id="PTHR45665">
    <property type="entry name" value="AQUAPORIN-8"/>
    <property type="match status" value="1"/>
</dbReference>
<name>A0A6J6JVZ7_9ZZZZ</name>
<comment type="subcellular location">
    <subcellularLocation>
        <location evidence="1">Endomembrane system</location>
        <topology evidence="1">Multi-pass membrane protein</topology>
    </subcellularLocation>
</comment>
<evidence type="ECO:0000256" key="2">
    <source>
        <dbReference type="ARBA" id="ARBA00022448"/>
    </source>
</evidence>
<gene>
    <name evidence="8" type="ORF">UFOPK2162_00407</name>
</gene>
<accession>A0A6J6JVZ7</accession>
<feature type="transmembrane region" description="Helical" evidence="7">
    <location>
        <begin position="121"/>
        <end position="140"/>
    </location>
</feature>
<dbReference type="GO" id="GO:0016020">
    <property type="term" value="C:membrane"/>
    <property type="evidence" value="ECO:0007669"/>
    <property type="project" value="InterPro"/>
</dbReference>
<evidence type="ECO:0000256" key="4">
    <source>
        <dbReference type="ARBA" id="ARBA00022737"/>
    </source>
</evidence>
<sequence length="231" mass="24772">MHLRAHFAEFLGTALITATVVGSGIMAQSLTRDVLLQLLVNTFATVLILGLVIWLLAPVSGAYFNPVVLLIAFIRRELSTLHLVTFSIVQIAGAASGAILAHALFNRALIAPSTFERDGSYLFLSEVVATAGLIATIFIAKNQGRGENAYWLVPLWIGGAYIFTSSTSFANPAITLGRSLTDSFSGIALSSVPVFIAAQLLGALLGHSVAQLLVRQEERVNQEETFEVEKE</sequence>
<evidence type="ECO:0000256" key="6">
    <source>
        <dbReference type="ARBA" id="ARBA00023136"/>
    </source>
</evidence>
<dbReference type="GO" id="GO:0005737">
    <property type="term" value="C:cytoplasm"/>
    <property type="evidence" value="ECO:0007669"/>
    <property type="project" value="UniProtKB-ARBA"/>
</dbReference>
<evidence type="ECO:0000256" key="3">
    <source>
        <dbReference type="ARBA" id="ARBA00022692"/>
    </source>
</evidence>
<proteinExistence type="predicted"/>
<feature type="transmembrane region" description="Helical" evidence="7">
    <location>
        <begin position="194"/>
        <end position="214"/>
    </location>
</feature>
<evidence type="ECO:0000256" key="5">
    <source>
        <dbReference type="ARBA" id="ARBA00022989"/>
    </source>
</evidence>
<dbReference type="InterPro" id="IPR034294">
    <property type="entry name" value="Aquaporin_transptr"/>
</dbReference>
<protein>
    <submittedName>
        <fullName evidence="8">Unannotated protein</fullName>
    </submittedName>
</protein>
<dbReference type="InterPro" id="IPR023271">
    <property type="entry name" value="Aquaporin-like"/>
</dbReference>
<feature type="transmembrane region" description="Helical" evidence="7">
    <location>
        <begin position="43"/>
        <end position="74"/>
    </location>
</feature>
<dbReference type="SUPFAM" id="SSF81338">
    <property type="entry name" value="Aquaporin-like"/>
    <property type="match status" value="1"/>
</dbReference>
<dbReference type="EMBL" id="CAEZVZ010000038">
    <property type="protein sequence ID" value="CAB4640618.1"/>
    <property type="molecule type" value="Genomic_DNA"/>
</dbReference>
<dbReference type="GO" id="GO:0012505">
    <property type="term" value="C:endomembrane system"/>
    <property type="evidence" value="ECO:0007669"/>
    <property type="project" value="UniProtKB-SubCell"/>
</dbReference>
<evidence type="ECO:0000256" key="7">
    <source>
        <dbReference type="SAM" id="Phobius"/>
    </source>
</evidence>
<keyword evidence="4" id="KW-0677">Repeat</keyword>
<dbReference type="PRINTS" id="PR00783">
    <property type="entry name" value="MINTRINSICP"/>
</dbReference>
<dbReference type="Gene3D" id="1.20.1080.10">
    <property type="entry name" value="Glycerol uptake facilitator protein"/>
    <property type="match status" value="2"/>
</dbReference>
<evidence type="ECO:0000256" key="1">
    <source>
        <dbReference type="ARBA" id="ARBA00004127"/>
    </source>
</evidence>
<dbReference type="PANTHER" id="PTHR45665:SF9">
    <property type="entry name" value="AQUAPORIN-8"/>
    <property type="match status" value="1"/>
</dbReference>
<reference evidence="8" key="1">
    <citation type="submission" date="2020-05" db="EMBL/GenBank/DDBJ databases">
        <authorList>
            <person name="Chiriac C."/>
            <person name="Salcher M."/>
            <person name="Ghai R."/>
            <person name="Kavagutti S V."/>
        </authorList>
    </citation>
    <scope>NUCLEOTIDE SEQUENCE</scope>
</reference>
<dbReference type="GO" id="GO:0019755">
    <property type="term" value="P:one-carbon compound transport"/>
    <property type="evidence" value="ECO:0007669"/>
    <property type="project" value="UniProtKB-ARBA"/>
</dbReference>
<dbReference type="InterPro" id="IPR000425">
    <property type="entry name" value="MIP"/>
</dbReference>
<feature type="transmembrane region" description="Helical" evidence="7">
    <location>
        <begin position="81"/>
        <end position="101"/>
    </location>
</feature>
<keyword evidence="3 7" id="KW-0812">Transmembrane</keyword>
<evidence type="ECO:0000313" key="8">
    <source>
        <dbReference type="EMBL" id="CAB4640618.1"/>
    </source>
</evidence>
<dbReference type="AlphaFoldDB" id="A0A6J6JVZ7"/>